<dbReference type="EMBL" id="QKOD01000010">
    <property type="protein sequence ID" value="RNJ42549.1"/>
    <property type="molecule type" value="Genomic_DNA"/>
</dbReference>
<organism evidence="1 2">
    <name type="scientific">Mesorhizobium japonicum</name>
    <dbReference type="NCBI Taxonomy" id="2066070"/>
    <lineage>
        <taxon>Bacteria</taxon>
        <taxon>Pseudomonadati</taxon>
        <taxon>Pseudomonadota</taxon>
        <taxon>Alphaproteobacteria</taxon>
        <taxon>Hyphomicrobiales</taxon>
        <taxon>Phyllobacteriaceae</taxon>
        <taxon>Mesorhizobium</taxon>
    </lineage>
</organism>
<proteinExistence type="predicted"/>
<name>A0A3M9X3E9_9HYPH</name>
<dbReference type="SUPFAM" id="SSF53807">
    <property type="entry name" value="Helical backbone' metal receptor"/>
    <property type="match status" value="1"/>
</dbReference>
<sequence length="81" mass="8902">MKDPRRRQELGVDAKAQKFVAEMDAKLTAAEKQTATIKERKRILFVLSTQASKILASGSDTAGDGIIKRSKRSRASLAISR</sequence>
<reference evidence="1 2" key="1">
    <citation type="journal article" date="2018" name="Mol. Plant Microbe Interact.">
        <title>Taxonomically Different Co-Microsymbionts of a Relict Legume, Oxytropis popoviana, Have Complementary Sets of Symbiotic Genes and Together Increase the Efficiency of Plant Nodulation.</title>
        <authorList>
            <person name="Safronova V."/>
            <person name="Belimov A."/>
            <person name="Sazanova A."/>
            <person name="Chirak E."/>
            <person name="Verkhozina A."/>
            <person name="Kuznetsova I."/>
            <person name="Andronov E."/>
            <person name="Puhalsky J."/>
            <person name="Tikhonovich I."/>
        </authorList>
    </citation>
    <scope>NUCLEOTIDE SEQUENCE [LARGE SCALE GENOMIC DNA]</scope>
    <source>
        <strain evidence="1 2">Opo-235</strain>
    </source>
</reference>
<evidence type="ECO:0000313" key="2">
    <source>
        <dbReference type="Proteomes" id="UP000275436"/>
    </source>
</evidence>
<evidence type="ECO:0000313" key="1">
    <source>
        <dbReference type="EMBL" id="RNJ42549.1"/>
    </source>
</evidence>
<dbReference type="RefSeq" id="WP_123169556.1">
    <property type="nucleotide sequence ID" value="NZ_QKOD01000010.1"/>
</dbReference>
<dbReference type="Proteomes" id="UP000275436">
    <property type="component" value="Unassembled WGS sequence"/>
</dbReference>
<accession>A0A3M9X3E9</accession>
<dbReference type="Gene3D" id="3.40.50.1980">
    <property type="entry name" value="Nitrogenase molybdenum iron protein domain"/>
    <property type="match status" value="1"/>
</dbReference>
<gene>
    <name evidence="1" type="ORF">DNR46_27635</name>
</gene>
<comment type="caution">
    <text evidence="1">The sequence shown here is derived from an EMBL/GenBank/DDBJ whole genome shotgun (WGS) entry which is preliminary data.</text>
</comment>
<dbReference type="AlphaFoldDB" id="A0A3M9X3E9"/>
<protein>
    <submittedName>
        <fullName evidence="1">Uncharacterized protein</fullName>
    </submittedName>
</protein>